<dbReference type="AlphaFoldDB" id="A0A0N5BUH0"/>
<proteinExistence type="predicted"/>
<name>A0A0N5BUH0_STREA</name>
<dbReference type="Proteomes" id="UP000046392">
    <property type="component" value="Unplaced"/>
</dbReference>
<sequence length="546" mass="65215">MEVDDRKLTFMDVFKVDLIRKKILYNLPTLYDFGSLAKTCRSINYLIYNDVIRKDMFRYFDEQHIFIKYYGERWVPNRGNIDSVEFFADEEFYMELERAQKFNGETIIFKNEINFEITNILEDVNMYNNELFVSKFIKECDFNCDSRKEATNLELRIDDILANRNNHCLILYIISYMEHPNISRIKIPDTAFMSDPTAYTNLKSCIFNGFPKFSELTICAPRMQSGFRRFMKNKNILENILKELSKKENATLTLECYSEEWNVFVNVAHMIRELSLKYKVKIKCDVGHIIPLQETRRDIVCSTERCILFPIEGLISSFFNYISSFSMFICTFRNLQYFINLEKMELRLSHFDIIGESKKIHTFNDGISSLKNCNRLKHVKIEFLDELMEDEDINYEAIYNNIKFISSLMPKCVERLELWNVPGMSNDIMKVINENMPIIKILVTWEVTYKDIDCLNILQNLKAYVSYQNISVEIPRTVELLAIGSTNYSENDEMEEKLVYEELLRKHSERFSKRVQSSQGRYIFFNDVRMWRKYKRLFQNNFYFFC</sequence>
<dbReference type="WBParaSite" id="SPAL_0000949000.1">
    <property type="protein sequence ID" value="SPAL_0000949000.1"/>
    <property type="gene ID" value="SPAL_0000949000"/>
</dbReference>
<evidence type="ECO:0000313" key="2">
    <source>
        <dbReference type="WBParaSite" id="SPAL_0000949000.1"/>
    </source>
</evidence>
<organism evidence="1 2">
    <name type="scientific">Strongyloides papillosus</name>
    <name type="common">Intestinal threadworm</name>
    <dbReference type="NCBI Taxonomy" id="174720"/>
    <lineage>
        <taxon>Eukaryota</taxon>
        <taxon>Metazoa</taxon>
        <taxon>Ecdysozoa</taxon>
        <taxon>Nematoda</taxon>
        <taxon>Chromadorea</taxon>
        <taxon>Rhabditida</taxon>
        <taxon>Tylenchina</taxon>
        <taxon>Panagrolaimomorpha</taxon>
        <taxon>Strongyloidoidea</taxon>
        <taxon>Strongyloididae</taxon>
        <taxon>Strongyloides</taxon>
    </lineage>
</organism>
<keyword evidence="1" id="KW-1185">Reference proteome</keyword>
<accession>A0A0N5BUH0</accession>
<evidence type="ECO:0000313" key="1">
    <source>
        <dbReference type="Proteomes" id="UP000046392"/>
    </source>
</evidence>
<reference evidence="2" key="1">
    <citation type="submission" date="2017-02" db="UniProtKB">
        <authorList>
            <consortium name="WormBaseParasite"/>
        </authorList>
    </citation>
    <scope>IDENTIFICATION</scope>
</reference>
<protein>
    <submittedName>
        <fullName evidence="2">F-box domain-containing protein</fullName>
    </submittedName>
</protein>